<keyword evidence="2" id="KW-1185">Reference proteome</keyword>
<dbReference type="GeneID" id="87951746"/>
<dbReference type="KEGG" id="cdet:87951746"/>
<dbReference type="AlphaFoldDB" id="A0AAX4J3W0"/>
<dbReference type="Proteomes" id="UP001322277">
    <property type="component" value="Chromosome 11"/>
</dbReference>
<organism evidence="1 2">
    <name type="scientific">Colletotrichum destructivum</name>
    <dbReference type="NCBI Taxonomy" id="34406"/>
    <lineage>
        <taxon>Eukaryota</taxon>
        <taxon>Fungi</taxon>
        <taxon>Dikarya</taxon>
        <taxon>Ascomycota</taxon>
        <taxon>Pezizomycotina</taxon>
        <taxon>Sordariomycetes</taxon>
        <taxon>Hypocreomycetidae</taxon>
        <taxon>Glomerellales</taxon>
        <taxon>Glomerellaceae</taxon>
        <taxon>Colletotrichum</taxon>
        <taxon>Colletotrichum destructivum species complex</taxon>
    </lineage>
</organism>
<evidence type="ECO:0000313" key="1">
    <source>
        <dbReference type="EMBL" id="WQF90232.1"/>
    </source>
</evidence>
<gene>
    <name evidence="1" type="ORF">CDEST_15246</name>
</gene>
<dbReference type="EMBL" id="CP137315">
    <property type="protein sequence ID" value="WQF90232.1"/>
    <property type="molecule type" value="Genomic_DNA"/>
</dbReference>
<protein>
    <submittedName>
        <fullName evidence="1">Uncharacterized protein</fullName>
    </submittedName>
</protein>
<dbReference type="RefSeq" id="XP_062787453.1">
    <property type="nucleotide sequence ID" value="XM_062931402.1"/>
</dbReference>
<proteinExistence type="predicted"/>
<evidence type="ECO:0000313" key="2">
    <source>
        <dbReference type="Proteomes" id="UP001322277"/>
    </source>
</evidence>
<name>A0AAX4J3W0_9PEZI</name>
<reference evidence="2" key="1">
    <citation type="journal article" date="2023" name="bioRxiv">
        <title>Complete genome of the Medicago anthracnose fungus, Colletotrichum destructivum, reveals a mini-chromosome-like region within a core chromosome.</title>
        <authorList>
            <person name="Lapalu N."/>
            <person name="Simon A."/>
            <person name="Lu A."/>
            <person name="Plaumann P.-L."/>
            <person name="Amselem J."/>
            <person name="Pigne S."/>
            <person name="Auger A."/>
            <person name="Koch C."/>
            <person name="Dallery J.-F."/>
            <person name="O'Connell R.J."/>
        </authorList>
    </citation>
    <scope>NUCLEOTIDE SEQUENCE [LARGE SCALE GENOMIC DNA]</scope>
    <source>
        <strain evidence="2">CBS 520.97</strain>
    </source>
</reference>
<accession>A0AAX4J3W0</accession>
<sequence>MDYHCIEIDPVVSDAIDMARNAAACVLTGRHGSSPPCSCSNASMPFSQVAYRRLLPLLAQDSTIVLTKLRTELEVLPENNLATLRLKMSQGPIHGYIQEHIGHMVYDEVNPIFDAALPDYKLYSLGQRAVETLYPDGSWSAATPQERPVVPHTIFEVSHANPKTEKALRERLQSFIRMPGGQVRLAFGIKIPYHNIQTEDAADRLHQMAAAVLDDMDRCVVAA</sequence>